<dbReference type="Gene3D" id="2.40.420.20">
    <property type="match status" value="1"/>
</dbReference>
<dbReference type="InterPro" id="IPR006143">
    <property type="entry name" value="RND_pump_MFP"/>
</dbReference>
<dbReference type="NCBIfam" id="TIGR01730">
    <property type="entry name" value="RND_mfp"/>
    <property type="match status" value="1"/>
</dbReference>
<dbReference type="STRING" id="908615.SAMN05421540_10133"/>
<dbReference type="InterPro" id="IPR058649">
    <property type="entry name" value="CzcB_C"/>
</dbReference>
<evidence type="ECO:0000256" key="2">
    <source>
        <dbReference type="ARBA" id="ARBA00022448"/>
    </source>
</evidence>
<dbReference type="PANTHER" id="PTHR30097">
    <property type="entry name" value="CATION EFFLUX SYSTEM PROTEIN CUSB"/>
    <property type="match status" value="1"/>
</dbReference>
<dbReference type="GO" id="GO:0015679">
    <property type="term" value="P:plasma membrane copper ion transport"/>
    <property type="evidence" value="ECO:0007669"/>
    <property type="project" value="TreeGrafter"/>
</dbReference>
<gene>
    <name evidence="6" type="ORF">SAMN05421540_10133</name>
</gene>
<evidence type="ECO:0000313" key="6">
    <source>
        <dbReference type="EMBL" id="SDZ72997.1"/>
    </source>
</evidence>
<keyword evidence="3" id="KW-0812">Transmembrane</keyword>
<comment type="similarity">
    <text evidence="1">Belongs to the membrane fusion protein (MFP) (TC 8.A.1) family.</text>
</comment>
<dbReference type="PANTHER" id="PTHR30097:SF4">
    <property type="entry name" value="SLR6042 PROTEIN"/>
    <property type="match status" value="1"/>
</dbReference>
<accession>A0A1H3VDV9</accession>
<protein>
    <submittedName>
        <fullName evidence="6">Membrane fusion protein, Cu(I)/Ag(I) efflux system</fullName>
    </submittedName>
</protein>
<sequence length="372" mass="41653">MNKSRIYIIVALLIGIGVGYFIFSSTGDDSQKTESNSHADRDGETLSTNEFRLSENEVAHADVQTIVVGKSLSNGKSDINLSGEIVFNRENQNTQVSYFKGRLEKLIADFKGKKVKKGDLIAYIYSPDLIEIQKELKSAAALKKLKPELYAEAYNKLKDRKLSERQIRRIEENNDPIKRFPIYATVSGTIKEVLVSTGDDLEEGQGILELSNLNSVSAKFDISDKQISNFNQGQTLQITTEAYPDQIFDGEISIIDSALDSNKSVNRIRVHLPNLDQKLKPGMFVNASIPRQNTMNENIFYIPSSAVLRSRKTSVVYLKTKKNMPVFEMREVVLGDKEAANYEVLKGLKYGDRIVIEGVSIIDSLVQVQGNE</sequence>
<dbReference type="Pfam" id="PF25975">
    <property type="entry name" value="CzcB_C"/>
    <property type="match status" value="1"/>
</dbReference>
<evidence type="ECO:0000259" key="4">
    <source>
        <dbReference type="Pfam" id="PF25954"/>
    </source>
</evidence>
<reference evidence="6 7" key="1">
    <citation type="submission" date="2016-10" db="EMBL/GenBank/DDBJ databases">
        <authorList>
            <person name="de Groot N.N."/>
        </authorList>
    </citation>
    <scope>NUCLEOTIDE SEQUENCE [LARGE SCALE GENOMIC DNA]</scope>
    <source>
        <strain evidence="6 7">DSM 23581</strain>
    </source>
</reference>
<dbReference type="EMBL" id="FNQF01000001">
    <property type="protein sequence ID" value="SDZ72997.1"/>
    <property type="molecule type" value="Genomic_DNA"/>
</dbReference>
<evidence type="ECO:0000256" key="3">
    <source>
        <dbReference type="SAM" id="Phobius"/>
    </source>
</evidence>
<dbReference type="InterPro" id="IPR058792">
    <property type="entry name" value="Beta-barrel_RND_2"/>
</dbReference>
<proteinExistence type="inferred from homology"/>
<keyword evidence="3" id="KW-0472">Membrane</keyword>
<dbReference type="SUPFAM" id="SSF111369">
    <property type="entry name" value="HlyD-like secretion proteins"/>
    <property type="match status" value="1"/>
</dbReference>
<name>A0A1H3VDV9_9FLAO</name>
<dbReference type="Pfam" id="PF25954">
    <property type="entry name" value="Beta-barrel_RND_2"/>
    <property type="match status" value="1"/>
</dbReference>
<organism evidence="6 7">
    <name type="scientific">Psychroflexus halocasei</name>
    <dbReference type="NCBI Taxonomy" id="908615"/>
    <lineage>
        <taxon>Bacteria</taxon>
        <taxon>Pseudomonadati</taxon>
        <taxon>Bacteroidota</taxon>
        <taxon>Flavobacteriia</taxon>
        <taxon>Flavobacteriales</taxon>
        <taxon>Flavobacteriaceae</taxon>
        <taxon>Psychroflexus</taxon>
    </lineage>
</organism>
<feature type="transmembrane region" description="Helical" evidence="3">
    <location>
        <begin position="6"/>
        <end position="23"/>
    </location>
</feature>
<dbReference type="GO" id="GO:0022857">
    <property type="term" value="F:transmembrane transporter activity"/>
    <property type="evidence" value="ECO:0007669"/>
    <property type="project" value="InterPro"/>
</dbReference>
<dbReference type="InterPro" id="IPR051909">
    <property type="entry name" value="MFP_Cation_Efflux"/>
</dbReference>
<feature type="domain" description="CusB-like beta-barrel" evidence="4">
    <location>
        <begin position="220"/>
        <end position="290"/>
    </location>
</feature>
<dbReference type="GO" id="GO:0030313">
    <property type="term" value="C:cell envelope"/>
    <property type="evidence" value="ECO:0007669"/>
    <property type="project" value="TreeGrafter"/>
</dbReference>
<dbReference type="AlphaFoldDB" id="A0A1H3VDV9"/>
<dbReference type="GO" id="GO:0060003">
    <property type="term" value="P:copper ion export"/>
    <property type="evidence" value="ECO:0007669"/>
    <property type="project" value="TreeGrafter"/>
</dbReference>
<keyword evidence="3" id="KW-1133">Transmembrane helix</keyword>
<keyword evidence="7" id="KW-1185">Reference proteome</keyword>
<evidence type="ECO:0000256" key="1">
    <source>
        <dbReference type="ARBA" id="ARBA00009477"/>
    </source>
</evidence>
<dbReference type="RefSeq" id="WP_093237691.1">
    <property type="nucleotide sequence ID" value="NZ_FNQF01000001.1"/>
</dbReference>
<dbReference type="FunFam" id="2.40.30.170:FF:000010">
    <property type="entry name" value="Efflux RND transporter periplasmic adaptor subunit"/>
    <property type="match status" value="1"/>
</dbReference>
<dbReference type="Proteomes" id="UP000198820">
    <property type="component" value="Unassembled WGS sequence"/>
</dbReference>
<evidence type="ECO:0000313" key="7">
    <source>
        <dbReference type="Proteomes" id="UP000198820"/>
    </source>
</evidence>
<evidence type="ECO:0000259" key="5">
    <source>
        <dbReference type="Pfam" id="PF25975"/>
    </source>
</evidence>
<dbReference type="Gene3D" id="2.40.30.170">
    <property type="match status" value="1"/>
</dbReference>
<feature type="domain" description="CzcB-like C-terminal circularly permuted SH3-like" evidence="5">
    <location>
        <begin position="302"/>
        <end position="358"/>
    </location>
</feature>
<dbReference type="GO" id="GO:0016020">
    <property type="term" value="C:membrane"/>
    <property type="evidence" value="ECO:0007669"/>
    <property type="project" value="InterPro"/>
</dbReference>
<keyword evidence="2" id="KW-0813">Transport</keyword>